<dbReference type="AlphaFoldDB" id="A0A2A4CP22"/>
<accession>A0A2A4CP22</accession>
<gene>
    <name evidence="2" type="ORF">CLN94_12030</name>
</gene>
<keyword evidence="1" id="KW-0175">Coiled coil</keyword>
<proteinExistence type="predicted"/>
<comment type="caution">
    <text evidence="2">The sequence shown here is derived from an EMBL/GenBank/DDBJ whole genome shotgun (WGS) entry which is preliminary data.</text>
</comment>
<evidence type="ECO:0000256" key="1">
    <source>
        <dbReference type="SAM" id="Coils"/>
    </source>
</evidence>
<keyword evidence="3" id="KW-1185">Reference proteome</keyword>
<sequence length="108" mass="11737">MDSTFPQEEGLLSALSLEATEELFHGAVADLTAALKEIRQGDVSEAKAARQAVRELRAALSTAMEERNRVEKLRRDAAGVVRDHALDFDAARTEIGRRLACLRDAGGC</sequence>
<name>A0A2A4CP22_9RHOB</name>
<reference evidence="2 3" key="1">
    <citation type="submission" date="2017-09" db="EMBL/GenBank/DDBJ databases">
        <title>A multilocus sequence analysis scheme for characterization of bacteria in the genus Thioclava.</title>
        <authorList>
            <person name="Liu Y."/>
            <person name="Shao Z."/>
        </authorList>
    </citation>
    <scope>NUCLEOTIDE SEQUENCE [LARGE SCALE GENOMIC DNA]</scope>
    <source>
        <strain evidence="2 3">CAU 1312</strain>
    </source>
</reference>
<evidence type="ECO:0000313" key="3">
    <source>
        <dbReference type="Proteomes" id="UP000243507"/>
    </source>
</evidence>
<evidence type="ECO:0000313" key="2">
    <source>
        <dbReference type="EMBL" id="PCD75879.1"/>
    </source>
</evidence>
<organism evidence="2 3">
    <name type="scientific">Pseudothioclava arenosa</name>
    <dbReference type="NCBI Taxonomy" id="1795308"/>
    <lineage>
        <taxon>Bacteria</taxon>
        <taxon>Pseudomonadati</taxon>
        <taxon>Pseudomonadota</taxon>
        <taxon>Alphaproteobacteria</taxon>
        <taxon>Rhodobacterales</taxon>
        <taxon>Paracoccaceae</taxon>
        <taxon>Pseudothioclava</taxon>
    </lineage>
</organism>
<dbReference type="OrthoDB" id="7873197at2"/>
<dbReference type="EMBL" id="NTJD01000009">
    <property type="protein sequence ID" value="PCD75879.1"/>
    <property type="molecule type" value="Genomic_DNA"/>
</dbReference>
<protein>
    <submittedName>
        <fullName evidence="2">Uncharacterized protein</fullName>
    </submittedName>
</protein>
<feature type="coiled-coil region" evidence="1">
    <location>
        <begin position="46"/>
        <end position="76"/>
    </location>
</feature>
<dbReference type="Proteomes" id="UP000243507">
    <property type="component" value="Unassembled WGS sequence"/>
</dbReference>
<dbReference type="RefSeq" id="WP_096434197.1">
    <property type="nucleotide sequence ID" value="NZ_NTJD01000009.1"/>
</dbReference>